<proteinExistence type="predicted"/>
<name>A0A2J6TS28_9HELO</name>
<dbReference type="EMBL" id="KZ613745">
    <property type="protein sequence ID" value="PMD65819.1"/>
    <property type="molecule type" value="Genomic_DNA"/>
</dbReference>
<dbReference type="AlphaFoldDB" id="A0A2J6TS28"/>
<organism evidence="2 3">
    <name type="scientific">Hyaloscypha bicolor E</name>
    <dbReference type="NCBI Taxonomy" id="1095630"/>
    <lineage>
        <taxon>Eukaryota</taxon>
        <taxon>Fungi</taxon>
        <taxon>Dikarya</taxon>
        <taxon>Ascomycota</taxon>
        <taxon>Pezizomycotina</taxon>
        <taxon>Leotiomycetes</taxon>
        <taxon>Helotiales</taxon>
        <taxon>Hyaloscyphaceae</taxon>
        <taxon>Hyaloscypha</taxon>
        <taxon>Hyaloscypha bicolor</taxon>
    </lineage>
</organism>
<accession>A0A2J6TS28</accession>
<keyword evidence="3" id="KW-1185">Reference proteome</keyword>
<dbReference type="RefSeq" id="XP_024742723.1">
    <property type="nucleotide sequence ID" value="XM_024879132.1"/>
</dbReference>
<dbReference type="InParanoid" id="A0A2J6TS28"/>
<evidence type="ECO:0000313" key="2">
    <source>
        <dbReference type="EMBL" id="PMD65819.1"/>
    </source>
</evidence>
<evidence type="ECO:0000313" key="3">
    <source>
        <dbReference type="Proteomes" id="UP000235371"/>
    </source>
</evidence>
<sequence length="98" mass="10229">MSGQQSKAGLIAERQANLPLPEDPPVASDWNSADARTVNVMAGERQEEMSMGEASSTGLREPATQDSGVREEDGADMSGVGRQGKEGLSGPPKDATSR</sequence>
<protein>
    <submittedName>
        <fullName evidence="2">Uncharacterized protein</fullName>
    </submittedName>
</protein>
<dbReference type="GeneID" id="36587209"/>
<feature type="region of interest" description="Disordered" evidence="1">
    <location>
        <begin position="1"/>
        <end position="98"/>
    </location>
</feature>
<dbReference type="OrthoDB" id="3913483at2759"/>
<evidence type="ECO:0000256" key="1">
    <source>
        <dbReference type="SAM" id="MobiDB-lite"/>
    </source>
</evidence>
<gene>
    <name evidence="2" type="ORF">K444DRAFT_607221</name>
</gene>
<reference evidence="2 3" key="1">
    <citation type="submission" date="2016-04" db="EMBL/GenBank/DDBJ databases">
        <title>A degradative enzymes factory behind the ericoid mycorrhizal symbiosis.</title>
        <authorList>
            <consortium name="DOE Joint Genome Institute"/>
            <person name="Martino E."/>
            <person name="Morin E."/>
            <person name="Grelet G."/>
            <person name="Kuo A."/>
            <person name="Kohler A."/>
            <person name="Daghino S."/>
            <person name="Barry K."/>
            <person name="Choi C."/>
            <person name="Cichocki N."/>
            <person name="Clum A."/>
            <person name="Copeland A."/>
            <person name="Hainaut M."/>
            <person name="Haridas S."/>
            <person name="Labutti K."/>
            <person name="Lindquist E."/>
            <person name="Lipzen A."/>
            <person name="Khouja H.-R."/>
            <person name="Murat C."/>
            <person name="Ohm R."/>
            <person name="Olson A."/>
            <person name="Spatafora J."/>
            <person name="Veneault-Fourrey C."/>
            <person name="Henrissat B."/>
            <person name="Grigoriev I."/>
            <person name="Martin F."/>
            <person name="Perotto S."/>
        </authorList>
    </citation>
    <scope>NUCLEOTIDE SEQUENCE [LARGE SCALE GENOMIC DNA]</scope>
    <source>
        <strain evidence="2 3">E</strain>
    </source>
</reference>
<dbReference type="Proteomes" id="UP000235371">
    <property type="component" value="Unassembled WGS sequence"/>
</dbReference>